<dbReference type="RefSeq" id="WP_245736690.1">
    <property type="nucleotide sequence ID" value="NZ_FNPH01000005.1"/>
</dbReference>
<keyword evidence="1" id="KW-0812">Transmembrane</keyword>
<gene>
    <name evidence="3" type="ORF">SAMN05444365_105291</name>
</gene>
<evidence type="ECO:0000313" key="3">
    <source>
        <dbReference type="EMBL" id="SDZ09571.1"/>
    </source>
</evidence>
<sequence length="342" mass="36857">MTVSSHRLGGLGDDRATVSGRTAGFLFVACGFYGFITLPLPTPPGFNHAAVSIVALAAVTVGLIVRRLPWHRIPTAGRLTLAPAAMALVAVHNVASGNDPFRYGAFFFIVYIWMGLFEARWVSLKMTPFALLAYVLPLLRDGISPSVLASISYAVPLFAIVGEVLAWRTARLQSLQHRLRYLAEHDSLTGLYNRVVFVEALRAACEERAEAAVIFIDLDGFKQINDRLGHDAGDRVLVEVADALRRSVRADRQDLPCRLAGDEFVVLVRDADPERAARDVAERLVGLLAEVGPADHPVRASVGIASGTALESRDIVRAADEAMYAAKHSGAGLVAVTLPRAA</sequence>
<evidence type="ECO:0000256" key="1">
    <source>
        <dbReference type="SAM" id="Phobius"/>
    </source>
</evidence>
<organism evidence="3 4">
    <name type="scientific">Micromonospora pattaloongensis</name>
    <dbReference type="NCBI Taxonomy" id="405436"/>
    <lineage>
        <taxon>Bacteria</taxon>
        <taxon>Bacillati</taxon>
        <taxon>Actinomycetota</taxon>
        <taxon>Actinomycetes</taxon>
        <taxon>Micromonosporales</taxon>
        <taxon>Micromonosporaceae</taxon>
        <taxon>Micromonospora</taxon>
    </lineage>
</organism>
<dbReference type="CDD" id="cd01949">
    <property type="entry name" value="GGDEF"/>
    <property type="match status" value="1"/>
</dbReference>
<evidence type="ECO:0000259" key="2">
    <source>
        <dbReference type="PROSITE" id="PS50887"/>
    </source>
</evidence>
<dbReference type="InterPro" id="IPR029787">
    <property type="entry name" value="Nucleotide_cyclase"/>
</dbReference>
<protein>
    <submittedName>
        <fullName evidence="3">Diguanylate cyclase (GGDEF) domain-containing protein</fullName>
    </submittedName>
</protein>
<reference evidence="4" key="1">
    <citation type="submission" date="2016-10" db="EMBL/GenBank/DDBJ databases">
        <authorList>
            <person name="Varghese N."/>
            <person name="Submissions S."/>
        </authorList>
    </citation>
    <scope>NUCLEOTIDE SEQUENCE [LARGE SCALE GENOMIC DNA]</scope>
    <source>
        <strain evidence="4">DSM 45245</strain>
    </source>
</reference>
<dbReference type="SUPFAM" id="SSF55073">
    <property type="entry name" value="Nucleotide cyclase"/>
    <property type="match status" value="1"/>
</dbReference>
<keyword evidence="1" id="KW-0472">Membrane</keyword>
<accession>A0A1H3Q8U0</accession>
<dbReference type="Proteomes" id="UP000242415">
    <property type="component" value="Unassembled WGS sequence"/>
</dbReference>
<dbReference type="InterPro" id="IPR043128">
    <property type="entry name" value="Rev_trsase/Diguanyl_cyclase"/>
</dbReference>
<dbReference type="PANTHER" id="PTHR46663:SF2">
    <property type="entry name" value="GGDEF DOMAIN-CONTAINING PROTEIN"/>
    <property type="match status" value="1"/>
</dbReference>
<dbReference type="EMBL" id="FNPH01000005">
    <property type="protein sequence ID" value="SDZ09571.1"/>
    <property type="molecule type" value="Genomic_DNA"/>
</dbReference>
<keyword evidence="1" id="KW-1133">Transmembrane helix</keyword>
<dbReference type="PROSITE" id="PS50887">
    <property type="entry name" value="GGDEF"/>
    <property type="match status" value="1"/>
</dbReference>
<feature type="transmembrane region" description="Helical" evidence="1">
    <location>
        <begin position="21"/>
        <end position="40"/>
    </location>
</feature>
<feature type="domain" description="GGDEF" evidence="2">
    <location>
        <begin position="209"/>
        <end position="339"/>
    </location>
</feature>
<keyword evidence="4" id="KW-1185">Reference proteome</keyword>
<proteinExistence type="predicted"/>
<dbReference type="Pfam" id="PF00990">
    <property type="entry name" value="GGDEF"/>
    <property type="match status" value="1"/>
</dbReference>
<dbReference type="InterPro" id="IPR000160">
    <property type="entry name" value="GGDEF_dom"/>
</dbReference>
<dbReference type="SMART" id="SM00267">
    <property type="entry name" value="GGDEF"/>
    <property type="match status" value="1"/>
</dbReference>
<dbReference type="PANTHER" id="PTHR46663">
    <property type="entry name" value="DIGUANYLATE CYCLASE DGCT-RELATED"/>
    <property type="match status" value="1"/>
</dbReference>
<feature type="transmembrane region" description="Helical" evidence="1">
    <location>
        <begin position="101"/>
        <end position="117"/>
    </location>
</feature>
<dbReference type="InterPro" id="IPR052163">
    <property type="entry name" value="DGC-Regulatory_Protein"/>
</dbReference>
<evidence type="ECO:0000313" key="4">
    <source>
        <dbReference type="Proteomes" id="UP000242415"/>
    </source>
</evidence>
<dbReference type="Gene3D" id="3.30.70.270">
    <property type="match status" value="1"/>
</dbReference>
<name>A0A1H3Q8U0_9ACTN</name>
<dbReference type="STRING" id="405436.SAMN05444365_105291"/>
<feature type="transmembrane region" description="Helical" evidence="1">
    <location>
        <begin position="46"/>
        <end position="65"/>
    </location>
</feature>
<feature type="transmembrane region" description="Helical" evidence="1">
    <location>
        <begin position="151"/>
        <end position="170"/>
    </location>
</feature>
<dbReference type="AlphaFoldDB" id="A0A1H3Q8U0"/>
<dbReference type="NCBIfam" id="TIGR00254">
    <property type="entry name" value="GGDEF"/>
    <property type="match status" value="1"/>
</dbReference>